<reference evidence="1" key="1">
    <citation type="submission" date="2017-11" db="EMBL/GenBank/DDBJ databases">
        <title>Comparative genomic and phylogenomic analyses of the family Idiomarinaceae.</title>
        <authorList>
            <person name="Liu Y."/>
            <person name="Shao Z."/>
        </authorList>
    </citation>
    <scope>NUCLEOTIDE SEQUENCE</scope>
    <source>
        <strain evidence="1">PIN1</strain>
    </source>
</reference>
<name>A0ACD2HGT8_9GAMM</name>
<accession>A0ACD2HGT8</accession>
<evidence type="ECO:0000313" key="2">
    <source>
        <dbReference type="Proteomes" id="UP000293092"/>
    </source>
</evidence>
<protein>
    <submittedName>
        <fullName evidence="1">Uncharacterized protein</fullName>
    </submittedName>
</protein>
<gene>
    <name evidence="1" type="ORF">CWI82_00485</name>
</gene>
<organism evidence="1 2">
    <name type="scientific">Pseudidiomarina tainanensis</name>
    <dbReference type="NCBI Taxonomy" id="502365"/>
    <lineage>
        <taxon>Bacteria</taxon>
        <taxon>Pseudomonadati</taxon>
        <taxon>Pseudomonadota</taxon>
        <taxon>Gammaproteobacteria</taxon>
        <taxon>Alteromonadales</taxon>
        <taxon>Idiomarinaceae</taxon>
        <taxon>Pseudidiomarina</taxon>
    </lineage>
</organism>
<comment type="caution">
    <text evidence="1">The sequence shown here is derived from an EMBL/GenBank/DDBJ whole genome shotgun (WGS) entry which is preliminary data.</text>
</comment>
<proteinExistence type="predicted"/>
<dbReference type="Proteomes" id="UP000293092">
    <property type="component" value="Unassembled WGS sequence"/>
</dbReference>
<evidence type="ECO:0000313" key="1">
    <source>
        <dbReference type="EMBL" id="RZQ55827.1"/>
    </source>
</evidence>
<keyword evidence="2" id="KW-1185">Reference proteome</keyword>
<sequence length="136" mass="15412">MSAFFLKKSITAIKCRATTMKIANATVTSYELINDVIPKLKTVEFILDSKLAAAIEHSKDAQQKEKYQVYQQEFQLELMMIQMNLEHLLTRYANIIKPSDGTRGENTYLELDDSERVALSAIINLHNKVSTLASTL</sequence>
<dbReference type="EMBL" id="PIQJ01000001">
    <property type="protein sequence ID" value="RZQ55827.1"/>
    <property type="molecule type" value="Genomic_DNA"/>
</dbReference>